<comment type="caution">
    <text evidence="1">Lacks conserved residue(s) required for the propagation of feature annotation.</text>
</comment>
<dbReference type="Gene3D" id="3.40.50.200">
    <property type="entry name" value="Peptidase S8/S53 domain"/>
    <property type="match status" value="1"/>
</dbReference>
<dbReference type="CDD" id="cd04842">
    <property type="entry name" value="Peptidases_S8_Kp43_protease"/>
    <property type="match status" value="1"/>
</dbReference>
<keyword evidence="4" id="KW-1185">Reference proteome</keyword>
<gene>
    <name evidence="3" type="ORF">F0P96_06680</name>
</gene>
<dbReference type="Proteomes" id="UP000326380">
    <property type="component" value="Unassembled WGS sequence"/>
</dbReference>
<sequence>MAGAKGSECRARVGWLSYLESHSPAPAINLGRVRCSVDFAPYQTTALKTVLFRSALAVLLPAALLSASHAQTPAARAALSAKLAPPLQLVPRAAAFRVQVLDVAAFRRWTAQHLPGAHLQATTDAQLFTVQGVATATALAACPYVSFVQAADRQARPERQLNGADLMANKITAVHARYPQLTGQGLTVSVKEDPIDETDIDFKGRLVNPDPQAQVLDAHSTIMTTLIAGAGNSSPNGKGAAWQARIAQASSRNLLPDNGATLAAQGVSVQNHSYGVNVGVENFYGLEARAYDAQARQYPALVHVFSSGNIGNQPGAAGTTYAGLANTANLTGEFKNAKNSLSVGNTDALGQVVALSSRGPAADGRVKPELVAYGSGGSSDAAALVSGISLLAQHAYRERHGTLPTSALVRAALLNSADDTGRPNVDFVAGYGQADALGAVQTMLDGRFVAGSVGQGQEQVFPLTVPAGTHRLKITLAWTDPEAAANAATTLVNDLDLTLARPADGQSWLPWTLSAYPHLDSLAQPARRRPNHRDNAEQITLDLPAAGTYELRVRGYQLGQGPQAFNVAYELENGLTWLHPSKARNVRAGEEALLRWQWAGPATDARLEYQVVGQTTWTTISTSVDLARQTLRWSAPSTPAAAQLRFVTAAGAVASDTFFVAQPLLLDVAYACADETLLTWTPVPGATQYQVYRLGATQLEPFRLLPDTALRLTTTEATARYYAVAPVVQSRVGERSSTVDVTQSYYGCYVRSFLPKQQVMDTVQFNLTLGTTYRLQSIALERRNPDGSFSAVQSLTTNLQLTTLLTDPQPQLGRAEYRTRLQLSTGQTLYSQTEVVNFVPAVADVLVYPVPVTAGEPLFVVGPPEQALRMRLFDVLGRLQRDVTTDISIIKELDTYGLKSGTYLLRVSIPGGREVTRRILVL</sequence>
<dbReference type="Gene3D" id="2.60.120.380">
    <property type="match status" value="1"/>
</dbReference>
<dbReference type="InterPro" id="IPR034058">
    <property type="entry name" value="TagA/B/C/D_pept_dom"/>
</dbReference>
<dbReference type="NCBIfam" id="TIGR04183">
    <property type="entry name" value="Por_Secre_tail"/>
    <property type="match status" value="1"/>
</dbReference>
<evidence type="ECO:0000313" key="4">
    <source>
        <dbReference type="Proteomes" id="UP000326380"/>
    </source>
</evidence>
<name>A0AA88FIB8_9BACT</name>
<dbReference type="InterPro" id="IPR036852">
    <property type="entry name" value="Peptidase_S8/S53_dom_sf"/>
</dbReference>
<protein>
    <submittedName>
        <fullName evidence="3">S8 family serine peptidase</fullName>
    </submittedName>
</protein>
<evidence type="ECO:0000256" key="1">
    <source>
        <dbReference type="PROSITE-ProRule" id="PRU01240"/>
    </source>
</evidence>
<evidence type="ECO:0000313" key="3">
    <source>
        <dbReference type="EMBL" id="KAA9338512.1"/>
    </source>
</evidence>
<dbReference type="GO" id="GO:0006508">
    <property type="term" value="P:proteolysis"/>
    <property type="evidence" value="ECO:0007669"/>
    <property type="project" value="InterPro"/>
</dbReference>
<dbReference type="InterPro" id="IPR000209">
    <property type="entry name" value="Peptidase_S8/S53_dom"/>
</dbReference>
<dbReference type="AlphaFoldDB" id="A0AA88FIB8"/>
<dbReference type="GO" id="GO:0004252">
    <property type="term" value="F:serine-type endopeptidase activity"/>
    <property type="evidence" value="ECO:0007669"/>
    <property type="project" value="InterPro"/>
</dbReference>
<feature type="domain" description="Peptidase S8/S53" evidence="2">
    <location>
        <begin position="183"/>
        <end position="432"/>
    </location>
</feature>
<dbReference type="SUPFAM" id="SSF52743">
    <property type="entry name" value="Subtilisin-like"/>
    <property type="match status" value="1"/>
</dbReference>
<accession>A0AA88FIB8</accession>
<reference evidence="3 4" key="1">
    <citation type="submission" date="2019-09" db="EMBL/GenBank/DDBJ databases">
        <title>Genome sequence of Hymenobacter sp. M3.</title>
        <authorList>
            <person name="Srinivasan S."/>
        </authorList>
    </citation>
    <scope>NUCLEOTIDE SEQUENCE [LARGE SCALE GENOMIC DNA]</scope>
    <source>
        <strain evidence="3 4">M3</strain>
    </source>
</reference>
<comment type="caution">
    <text evidence="3">The sequence shown here is derived from an EMBL/GenBank/DDBJ whole genome shotgun (WGS) entry which is preliminary data.</text>
</comment>
<dbReference type="InterPro" id="IPR026444">
    <property type="entry name" value="Secre_tail"/>
</dbReference>
<comment type="similarity">
    <text evidence="1">Belongs to the peptidase S8 family.</text>
</comment>
<evidence type="ECO:0000259" key="2">
    <source>
        <dbReference type="Pfam" id="PF00082"/>
    </source>
</evidence>
<dbReference type="EMBL" id="VTWU01000002">
    <property type="protein sequence ID" value="KAA9338512.1"/>
    <property type="molecule type" value="Genomic_DNA"/>
</dbReference>
<organism evidence="3 4">
    <name type="scientific">Hymenobacter busanensis</name>
    <dbReference type="NCBI Taxonomy" id="2607656"/>
    <lineage>
        <taxon>Bacteria</taxon>
        <taxon>Pseudomonadati</taxon>
        <taxon>Bacteroidota</taxon>
        <taxon>Cytophagia</taxon>
        <taxon>Cytophagales</taxon>
        <taxon>Hymenobacteraceae</taxon>
        <taxon>Hymenobacter</taxon>
    </lineage>
</organism>
<dbReference type="PROSITE" id="PS51892">
    <property type="entry name" value="SUBTILASE"/>
    <property type="match status" value="1"/>
</dbReference>
<proteinExistence type="inferred from homology"/>
<dbReference type="Pfam" id="PF00082">
    <property type="entry name" value="Peptidase_S8"/>
    <property type="match status" value="1"/>
</dbReference>